<accession>A0A3L9Y6L3</accession>
<reference evidence="1 2" key="1">
    <citation type="submission" date="2018-10" db="EMBL/GenBank/DDBJ databases">
        <authorList>
            <person name="Jung H.S."/>
            <person name="Jeon C.O."/>
        </authorList>
    </citation>
    <scope>NUCLEOTIDE SEQUENCE [LARGE SCALE GENOMIC DNA]</scope>
    <source>
        <strain evidence="1 2">MA-7-27</strain>
    </source>
</reference>
<protein>
    <submittedName>
        <fullName evidence="1">DUF1007 family protein</fullName>
    </submittedName>
</protein>
<dbReference type="Proteomes" id="UP000281343">
    <property type="component" value="Unassembled WGS sequence"/>
</dbReference>
<sequence length="263" mass="28190">MWPIVDQRHNNEPGFAKQWLGQVSAGARFGRLRRAAEGSYIALMTRSFLRSLALSAFLASAPTLAGAHPHIFIDAGLDLIHDDDGSLVEVRVTWRYDELYSLLILQDYGLDPDFDGVLTEDEIARTLGFDLNWGAGFEGGLTLSADGAVLDIGAPEPVSLSLTDGHLETTHRRPVTGAASGALPLEAAIYDPEFYIAFEMTLPMAISGRDGCTPRLVRADLDAAYATLQAEIERIGGAVSAEDNFPAVGAVFADRVVVTCAAP</sequence>
<dbReference type="AlphaFoldDB" id="A0A3L9Y6L3"/>
<dbReference type="Pfam" id="PF06226">
    <property type="entry name" value="DUF1007"/>
    <property type="match status" value="1"/>
</dbReference>
<proteinExistence type="predicted"/>
<dbReference type="EMBL" id="RCNT01000005">
    <property type="protein sequence ID" value="RMA41973.1"/>
    <property type="molecule type" value="Genomic_DNA"/>
</dbReference>
<name>A0A3L9Y6L3_9RHOB</name>
<evidence type="ECO:0000313" key="2">
    <source>
        <dbReference type="Proteomes" id="UP000281343"/>
    </source>
</evidence>
<gene>
    <name evidence="1" type="ORF">D9R08_10885</name>
</gene>
<evidence type="ECO:0000313" key="1">
    <source>
        <dbReference type="EMBL" id="RMA41973.1"/>
    </source>
</evidence>
<keyword evidence="2" id="KW-1185">Reference proteome</keyword>
<organism evidence="1 2">
    <name type="scientific">Rhodophyticola porphyridii</name>
    <dbReference type="NCBI Taxonomy" id="1852017"/>
    <lineage>
        <taxon>Bacteria</taxon>
        <taxon>Pseudomonadati</taxon>
        <taxon>Pseudomonadota</taxon>
        <taxon>Alphaproteobacteria</taxon>
        <taxon>Rhodobacterales</taxon>
        <taxon>Roseobacteraceae</taxon>
        <taxon>Rhodophyticola</taxon>
    </lineage>
</organism>
<dbReference type="InterPro" id="IPR010412">
    <property type="entry name" value="DUF1007"/>
</dbReference>
<comment type="caution">
    <text evidence="1">The sequence shown here is derived from an EMBL/GenBank/DDBJ whole genome shotgun (WGS) entry which is preliminary data.</text>
</comment>